<feature type="chain" id="PRO_5040439506" evidence="2">
    <location>
        <begin position="29"/>
        <end position="319"/>
    </location>
</feature>
<gene>
    <name evidence="3" type="ORF">SEMRO_698_G189220.1</name>
</gene>
<dbReference type="Proteomes" id="UP001153069">
    <property type="component" value="Unassembled WGS sequence"/>
</dbReference>
<reference evidence="3" key="1">
    <citation type="submission" date="2020-06" db="EMBL/GenBank/DDBJ databases">
        <authorList>
            <consortium name="Plant Systems Biology data submission"/>
        </authorList>
    </citation>
    <scope>NUCLEOTIDE SEQUENCE</scope>
    <source>
        <strain evidence="3">D6</strain>
    </source>
</reference>
<dbReference type="EMBL" id="CAICTM010000697">
    <property type="protein sequence ID" value="CAB9515178.1"/>
    <property type="molecule type" value="Genomic_DNA"/>
</dbReference>
<organism evidence="3 4">
    <name type="scientific">Seminavis robusta</name>
    <dbReference type="NCBI Taxonomy" id="568900"/>
    <lineage>
        <taxon>Eukaryota</taxon>
        <taxon>Sar</taxon>
        <taxon>Stramenopiles</taxon>
        <taxon>Ochrophyta</taxon>
        <taxon>Bacillariophyta</taxon>
        <taxon>Bacillariophyceae</taxon>
        <taxon>Bacillariophycidae</taxon>
        <taxon>Naviculales</taxon>
        <taxon>Naviculaceae</taxon>
        <taxon>Seminavis</taxon>
    </lineage>
</organism>
<protein>
    <submittedName>
        <fullName evidence="3">Uncharacterized protein</fullName>
    </submittedName>
</protein>
<feature type="transmembrane region" description="Helical" evidence="1">
    <location>
        <begin position="178"/>
        <end position="196"/>
    </location>
</feature>
<sequence length="319" mass="34510">MMSPRSQKPRWLLSFFLLLACTIIGCEGHRFRVTPFQRSPTEQKAFLGGRSSTKAVLGLRGGDAQVSKEFLSDGFLGMFFSVNRLATGVVFTFLTGLGMKLFHEYEVETPSSPANKLIRFAGISMVQDGILSMLAMKKGIEGSALNQALGISLVPLAALLLVQEARDTTKSSGHRQKTLLIGSVLGACAVSLISGSGLPANVAAITPILLVGVFDALCLFFPETMITQVEAASNPSDHQFRFMIRAIATHSLVWLSIFTALWNGQDMYKAFGYGTLAVFVIGSIVCLVIPDMRKSGAPTGPMIPFQAINAYISYRFLKP</sequence>
<feature type="transmembrane region" description="Helical" evidence="1">
    <location>
        <begin position="75"/>
        <end position="97"/>
    </location>
</feature>
<keyword evidence="1" id="KW-1133">Transmembrane helix</keyword>
<feature type="transmembrane region" description="Helical" evidence="1">
    <location>
        <begin position="270"/>
        <end position="289"/>
    </location>
</feature>
<evidence type="ECO:0000313" key="3">
    <source>
        <dbReference type="EMBL" id="CAB9515178.1"/>
    </source>
</evidence>
<evidence type="ECO:0000256" key="2">
    <source>
        <dbReference type="SAM" id="SignalP"/>
    </source>
</evidence>
<dbReference type="PROSITE" id="PS51257">
    <property type="entry name" value="PROKAR_LIPOPROTEIN"/>
    <property type="match status" value="1"/>
</dbReference>
<dbReference type="AlphaFoldDB" id="A0A9N8E6C1"/>
<name>A0A9N8E6C1_9STRA</name>
<evidence type="ECO:0000313" key="4">
    <source>
        <dbReference type="Proteomes" id="UP001153069"/>
    </source>
</evidence>
<feature type="transmembrane region" description="Helical" evidence="1">
    <location>
        <begin position="202"/>
        <end position="221"/>
    </location>
</feature>
<feature type="transmembrane region" description="Helical" evidence="1">
    <location>
        <begin position="242"/>
        <end position="264"/>
    </location>
</feature>
<evidence type="ECO:0000256" key="1">
    <source>
        <dbReference type="SAM" id="Phobius"/>
    </source>
</evidence>
<keyword evidence="1" id="KW-0812">Transmembrane</keyword>
<keyword evidence="4" id="KW-1185">Reference proteome</keyword>
<keyword evidence="1" id="KW-0472">Membrane</keyword>
<comment type="caution">
    <text evidence="3">The sequence shown here is derived from an EMBL/GenBank/DDBJ whole genome shotgun (WGS) entry which is preliminary data.</text>
</comment>
<keyword evidence="2" id="KW-0732">Signal</keyword>
<accession>A0A9N8E6C1</accession>
<proteinExistence type="predicted"/>
<feature type="signal peptide" evidence="2">
    <location>
        <begin position="1"/>
        <end position="28"/>
    </location>
</feature>